<comment type="caution">
    <text evidence="2">The sequence shown here is derived from an EMBL/GenBank/DDBJ whole genome shotgun (WGS) entry which is preliminary data.</text>
</comment>
<sequence>MMRHHIAELDRRLAERWRQGRMQILAWNSYGARLDLLMLSTSHLHDAIARDPFLMVGPRKFSYARMRRALQTLGLRPVTIELPFTPGVDLPEAAVDAAVRRYGCTEVQHRGIAGFEIRGIQKLDPMQAAQATAVLWSRVVRARQLLVRSGLDIDLVSQQSGDTLLLWSRQIGHKSDTTLFALLLLVLADATLDRMTEAEAVAEAQAAAAHAAAIAAGVTPPPAPPTPAQQAAEDGLDPHHGSGLVAAFHVGSHVEMYPPEGDRPGTIPVAMGEAVRMIRQMLTIATDDQLLIGQFAAPLAEGPIRQGRIYRMVDTPRFISHAQGLLDRIEGEKMGGAALNRLVTYLTGDRLIEGVFTIKRYELDRPDGLPCRFFNAKCTLHRLNAPPVFLGLQNERIRRAPGTTTVYESPQPQPAMLWPDDPVSDAEPSASAG</sequence>
<dbReference type="EMBL" id="JBBKTW010000001">
    <property type="protein sequence ID" value="MEN2987208.1"/>
    <property type="molecule type" value="Genomic_DNA"/>
</dbReference>
<evidence type="ECO:0000313" key="3">
    <source>
        <dbReference type="Proteomes" id="UP001413721"/>
    </source>
</evidence>
<evidence type="ECO:0000313" key="2">
    <source>
        <dbReference type="EMBL" id="MEN2987208.1"/>
    </source>
</evidence>
<evidence type="ECO:0000256" key="1">
    <source>
        <dbReference type="SAM" id="MobiDB-lite"/>
    </source>
</evidence>
<proteinExistence type="predicted"/>
<accession>A0ABU9YEJ6</accession>
<dbReference type="Proteomes" id="UP001413721">
    <property type="component" value="Unassembled WGS sequence"/>
</dbReference>
<gene>
    <name evidence="2" type="ORF">WG926_02760</name>
</gene>
<protein>
    <submittedName>
        <fullName evidence="2">Uncharacterized protein</fullName>
    </submittedName>
</protein>
<organism evidence="2 3">
    <name type="scientific">Tistrella arctica</name>
    <dbReference type="NCBI Taxonomy" id="3133430"/>
    <lineage>
        <taxon>Bacteria</taxon>
        <taxon>Pseudomonadati</taxon>
        <taxon>Pseudomonadota</taxon>
        <taxon>Alphaproteobacteria</taxon>
        <taxon>Geminicoccales</taxon>
        <taxon>Geminicoccaceae</taxon>
        <taxon>Tistrella</taxon>
    </lineage>
</organism>
<feature type="region of interest" description="Disordered" evidence="1">
    <location>
        <begin position="404"/>
        <end position="433"/>
    </location>
</feature>
<keyword evidence="3" id="KW-1185">Reference proteome</keyword>
<name>A0ABU9YEJ6_9PROT</name>
<feature type="region of interest" description="Disordered" evidence="1">
    <location>
        <begin position="217"/>
        <end position="237"/>
    </location>
</feature>
<dbReference type="RefSeq" id="WP_345931499.1">
    <property type="nucleotide sequence ID" value="NZ_JBBKTV010000001.1"/>
</dbReference>
<reference evidence="2 3" key="1">
    <citation type="submission" date="2024-03" db="EMBL/GenBank/DDBJ databases">
        <title>High-quality draft genome sequencing of Tistrella sp. BH-R2-4.</title>
        <authorList>
            <person name="Dong C."/>
        </authorList>
    </citation>
    <scope>NUCLEOTIDE SEQUENCE [LARGE SCALE GENOMIC DNA]</scope>
    <source>
        <strain evidence="2 3">BH-R2-4</strain>
    </source>
</reference>